<evidence type="ECO:0008006" key="4">
    <source>
        <dbReference type="Google" id="ProtNLM"/>
    </source>
</evidence>
<evidence type="ECO:0000313" key="3">
    <source>
        <dbReference type="Proteomes" id="UP000070224"/>
    </source>
</evidence>
<gene>
    <name evidence="2" type="ORF">HMPREF3185_00847</name>
</gene>
<dbReference type="Proteomes" id="UP000070224">
    <property type="component" value="Unassembled WGS sequence"/>
</dbReference>
<protein>
    <recommendedName>
        <fullName evidence="4">DUF481 domain-containing protein</fullName>
    </recommendedName>
</protein>
<comment type="caution">
    <text evidence="2">The sequence shown here is derived from an EMBL/GenBank/DDBJ whole genome shotgun (WGS) entry which is preliminary data.</text>
</comment>
<keyword evidence="3" id="KW-1185">Reference proteome</keyword>
<dbReference type="RefSeq" id="WP_060935242.1">
    <property type="nucleotide sequence ID" value="NZ_KQ960437.1"/>
</dbReference>
<dbReference type="PATRIC" id="fig|322095.3.peg.835"/>
<keyword evidence="1" id="KW-0732">Signal</keyword>
<feature type="signal peptide" evidence="1">
    <location>
        <begin position="1"/>
        <end position="19"/>
    </location>
</feature>
<dbReference type="AlphaFoldDB" id="A0A134B9W1"/>
<name>A0A134B9W1_9PORP</name>
<dbReference type="STRING" id="322095.HMPREF3185_00847"/>
<proteinExistence type="predicted"/>
<dbReference type="OrthoDB" id="1014000at2"/>
<sequence>MKRLLYLLAILLAPIHVSAQMLFSENMTMSIDSTKTLQGTISPSLNFQTEKEEVFTLRNSANINLLIKRSRVINLINKFEFSTYGKKVTLSGGYIHAEFRYLLDHAFEVYPFAESQWAASRGMAFKFSTGIQSRYRLLNSSTTLMFATLGLFYEYEEWERPMPAANGPKYAYSHRIKSHLSLSMRNKIGEHWELTTTAIHQATPDTYFKKARFGGAVDLKYNITPTIGIRGTYRLIYDTDPIVDIRKDYNVVDAGLDISF</sequence>
<organism evidence="2 3">
    <name type="scientific">Porphyromonas somerae</name>
    <dbReference type="NCBI Taxonomy" id="322095"/>
    <lineage>
        <taxon>Bacteria</taxon>
        <taxon>Pseudomonadati</taxon>
        <taxon>Bacteroidota</taxon>
        <taxon>Bacteroidia</taxon>
        <taxon>Bacteroidales</taxon>
        <taxon>Porphyromonadaceae</taxon>
        <taxon>Porphyromonas</taxon>
    </lineage>
</organism>
<evidence type="ECO:0000256" key="1">
    <source>
        <dbReference type="SAM" id="SignalP"/>
    </source>
</evidence>
<reference evidence="3" key="1">
    <citation type="submission" date="2016-01" db="EMBL/GenBank/DDBJ databases">
        <authorList>
            <person name="Mitreva M."/>
            <person name="Pepin K.H."/>
            <person name="Mihindukulasuriya K.A."/>
            <person name="Fulton R."/>
            <person name="Fronick C."/>
            <person name="O'Laughlin M."/>
            <person name="Miner T."/>
            <person name="Herter B."/>
            <person name="Rosa B.A."/>
            <person name="Cordes M."/>
            <person name="Tomlinson C."/>
            <person name="Wollam A."/>
            <person name="Palsikar V.B."/>
            <person name="Mardis E.R."/>
            <person name="Wilson R.K."/>
        </authorList>
    </citation>
    <scope>NUCLEOTIDE SEQUENCE [LARGE SCALE GENOMIC DNA]</scope>
    <source>
        <strain evidence="3">KA00683</strain>
    </source>
</reference>
<feature type="chain" id="PRO_5007462252" description="DUF481 domain-containing protein" evidence="1">
    <location>
        <begin position="20"/>
        <end position="260"/>
    </location>
</feature>
<dbReference type="EMBL" id="LSDK01000057">
    <property type="protein sequence ID" value="KXB76736.1"/>
    <property type="molecule type" value="Genomic_DNA"/>
</dbReference>
<evidence type="ECO:0000313" key="2">
    <source>
        <dbReference type="EMBL" id="KXB76736.1"/>
    </source>
</evidence>
<accession>A0A134B9W1</accession>